<organism evidence="2 3">
    <name type="scientific">Clostridium punense</name>
    <dbReference type="NCBI Taxonomy" id="1054297"/>
    <lineage>
        <taxon>Bacteria</taxon>
        <taxon>Bacillati</taxon>
        <taxon>Bacillota</taxon>
        <taxon>Clostridia</taxon>
        <taxon>Eubacteriales</taxon>
        <taxon>Clostridiaceae</taxon>
        <taxon>Clostridium</taxon>
    </lineage>
</organism>
<evidence type="ECO:0000256" key="1">
    <source>
        <dbReference type="SAM" id="Coils"/>
    </source>
</evidence>
<evidence type="ECO:0000313" key="3">
    <source>
        <dbReference type="Proteomes" id="UP001519308"/>
    </source>
</evidence>
<protein>
    <submittedName>
        <fullName evidence="2">Nucleic acid-binding Zn-ribbon protein</fullName>
    </submittedName>
</protein>
<gene>
    <name evidence="2" type="ORF">J2Z44_003861</name>
</gene>
<reference evidence="2 3" key="1">
    <citation type="submission" date="2021-03" db="EMBL/GenBank/DDBJ databases">
        <title>Genomic Encyclopedia of Type Strains, Phase IV (KMG-IV): sequencing the most valuable type-strain genomes for metagenomic binning, comparative biology and taxonomic classification.</title>
        <authorList>
            <person name="Goeker M."/>
        </authorList>
    </citation>
    <scope>NUCLEOTIDE SEQUENCE [LARGE SCALE GENOMIC DNA]</scope>
    <source>
        <strain evidence="2 3">DSM 28650</strain>
    </source>
</reference>
<dbReference type="Proteomes" id="UP001519308">
    <property type="component" value="Unassembled WGS sequence"/>
</dbReference>
<dbReference type="EMBL" id="JAGGLL010000045">
    <property type="protein sequence ID" value="MBP2024011.1"/>
    <property type="molecule type" value="Genomic_DNA"/>
</dbReference>
<feature type="coiled-coil region" evidence="1">
    <location>
        <begin position="373"/>
        <end position="522"/>
    </location>
</feature>
<proteinExistence type="predicted"/>
<keyword evidence="3" id="KW-1185">Reference proteome</keyword>
<accession>A0ABS4K899</accession>
<keyword evidence="1" id="KW-0175">Coiled coil</keyword>
<dbReference type="RefSeq" id="WP_021281912.1">
    <property type="nucleotide sequence ID" value="NZ_JAGGLL010000045.1"/>
</dbReference>
<name>A0ABS4K899_9CLOT</name>
<evidence type="ECO:0000313" key="2">
    <source>
        <dbReference type="EMBL" id="MBP2024011.1"/>
    </source>
</evidence>
<comment type="caution">
    <text evidence="2">The sequence shown here is derived from an EMBL/GenBank/DDBJ whole genome shotgun (WGS) entry which is preliminary data.</text>
</comment>
<sequence>MSSYKRDNFYIEVDNELLSFYRVNQKLYMSRYLENNLIDEKAILSECSCLNTVILTNNNIISVIITNTNGELVLYNILKYELVSSIILTKVSQSTKYIDIVSINNCLYIFYINENNNTNTLYFRILNNNLILSPPLALDNIEYKNELPFIVNIQNYELTVCYIKNSYPNLLGYRKFNQRKTSWSNFNLLDSSYYPIVDYCIMTYKNTLIYSFIFYKQQKRYIQLGLSSGAEIKRNLIQSTNNIAQYNNLIILSKDLIFLTYVDGCVLKINQINASSKMQPVCEIPLPNINRINKYPYQSNTNITTSFILEIAFQNESIKTDNAFYNKHLNKITELICEPSKLNTTSTESALNSSSQNNHLSIVEDKVHESNIVLELNSRLRVYEEKIKTLSKNNMKIDEEKNKLRSSITSLHEEISKKHNRITALEKALSEKQNLVSSYESKIKELMDYMKDLQLNENELEKNQEEFSKLKTLLSESDIVKNNYINESKELKLHVNSLELILDKKTDEITTLKKQLAYYEEKNKDSFIKKLFKSGN</sequence>